<gene>
    <name evidence="3" type="ORF">ACFOW9_02455</name>
</gene>
<dbReference type="SUPFAM" id="SSF52540">
    <property type="entry name" value="P-loop containing nucleoside triphosphate hydrolases"/>
    <property type="match status" value="1"/>
</dbReference>
<keyword evidence="1" id="KW-0812">Transmembrane</keyword>
<dbReference type="Proteomes" id="UP001595773">
    <property type="component" value="Unassembled WGS sequence"/>
</dbReference>
<dbReference type="Pfam" id="PF01926">
    <property type="entry name" value="MMR_HSR1"/>
    <property type="match status" value="1"/>
</dbReference>
<evidence type="ECO:0000313" key="3">
    <source>
        <dbReference type="EMBL" id="MFC4264457.1"/>
    </source>
</evidence>
<proteinExistence type="predicted"/>
<sequence length="537" mass="57297">MSRHRDIRVESALTLRMEALNRARELGEGRLEDAALQEVYDVLARAATRRSLSGEHTVVGFFGATGSGKSSLFNAVTGTDVARVAVRRPTTSEPLALVWDPVGSSPLLDWLQIADRREGQPVPGLTNGGAGLILLDLPDFDSVQRSHRETVERLAGQVDVLVWVVDPQKYADAAIHNDFIRPFCAHESVTLVVLNQVDKLAPSEVPAVVESLAQILASDGLAKASVLTVSAVTGVGVDDLRGRIAEVVKAKVAQSARLAADVAVAAGRLSEAAGVGTPAGVHQQNRQAMTAGLAQATHIETVVSAVRASHRLDASRHTGWPVTRWMSRFRKDPLRRLRLKHEADAGLKRTSLPPAVAAESAQLDSAVRAFGDAASAGSSGPWHASIRTAARSNRESLPDALDVAVASCDLKANAGPWWWPVFSILQWLALLVAVGGLIWLGVLTILGYLQLPVPDVPKTQGWPLPTLMLVTGVVLGIFLAVTAKFFAAAGARGRAKMARRRLLHSIEAVGESLVVEPTRTEVARCLDFQQALALAGR</sequence>
<dbReference type="InterPro" id="IPR006073">
    <property type="entry name" value="GTP-bd"/>
</dbReference>
<name>A0ABV8QXH4_9MICC</name>
<evidence type="ECO:0000313" key="4">
    <source>
        <dbReference type="Proteomes" id="UP001595773"/>
    </source>
</evidence>
<protein>
    <submittedName>
        <fullName evidence="3">GTPase</fullName>
    </submittedName>
</protein>
<accession>A0ABV8QXH4</accession>
<dbReference type="RefSeq" id="WP_230067638.1">
    <property type="nucleotide sequence ID" value="NZ_BAABLL010000001.1"/>
</dbReference>
<keyword evidence="1" id="KW-0472">Membrane</keyword>
<evidence type="ECO:0000259" key="2">
    <source>
        <dbReference type="Pfam" id="PF01926"/>
    </source>
</evidence>
<keyword evidence="4" id="KW-1185">Reference proteome</keyword>
<feature type="domain" description="G" evidence="2">
    <location>
        <begin position="59"/>
        <end position="175"/>
    </location>
</feature>
<dbReference type="EMBL" id="JBHSCQ010000004">
    <property type="protein sequence ID" value="MFC4264457.1"/>
    <property type="molecule type" value="Genomic_DNA"/>
</dbReference>
<evidence type="ECO:0000256" key="1">
    <source>
        <dbReference type="SAM" id="Phobius"/>
    </source>
</evidence>
<dbReference type="InterPro" id="IPR005662">
    <property type="entry name" value="GTPase_Era-like"/>
</dbReference>
<keyword evidence="1" id="KW-1133">Transmembrane helix</keyword>
<dbReference type="PANTHER" id="PTHR42698:SF1">
    <property type="entry name" value="GTPASE ERA, MITOCHONDRIAL"/>
    <property type="match status" value="1"/>
</dbReference>
<feature type="transmembrane region" description="Helical" evidence="1">
    <location>
        <begin position="427"/>
        <end position="449"/>
    </location>
</feature>
<organism evidence="3 4">
    <name type="scientific">Arthrobacter cryoconiti</name>
    <dbReference type="NCBI Taxonomy" id="748907"/>
    <lineage>
        <taxon>Bacteria</taxon>
        <taxon>Bacillati</taxon>
        <taxon>Actinomycetota</taxon>
        <taxon>Actinomycetes</taxon>
        <taxon>Micrococcales</taxon>
        <taxon>Micrococcaceae</taxon>
        <taxon>Arthrobacter</taxon>
    </lineage>
</organism>
<dbReference type="Gene3D" id="3.40.50.300">
    <property type="entry name" value="P-loop containing nucleotide triphosphate hydrolases"/>
    <property type="match status" value="1"/>
</dbReference>
<dbReference type="InterPro" id="IPR027417">
    <property type="entry name" value="P-loop_NTPase"/>
</dbReference>
<reference evidence="4" key="1">
    <citation type="journal article" date="2019" name="Int. J. Syst. Evol. Microbiol.">
        <title>The Global Catalogue of Microorganisms (GCM) 10K type strain sequencing project: providing services to taxonomists for standard genome sequencing and annotation.</title>
        <authorList>
            <consortium name="The Broad Institute Genomics Platform"/>
            <consortium name="The Broad Institute Genome Sequencing Center for Infectious Disease"/>
            <person name="Wu L."/>
            <person name="Ma J."/>
        </authorList>
    </citation>
    <scope>NUCLEOTIDE SEQUENCE [LARGE SCALE GENOMIC DNA]</scope>
    <source>
        <strain evidence="4">CGMCC 1.10698</strain>
    </source>
</reference>
<feature type="transmembrane region" description="Helical" evidence="1">
    <location>
        <begin position="469"/>
        <end position="491"/>
    </location>
</feature>
<dbReference type="PANTHER" id="PTHR42698">
    <property type="entry name" value="GTPASE ERA"/>
    <property type="match status" value="1"/>
</dbReference>
<comment type="caution">
    <text evidence="3">The sequence shown here is derived from an EMBL/GenBank/DDBJ whole genome shotgun (WGS) entry which is preliminary data.</text>
</comment>